<accession>A0A2V3IGY5</accession>
<sequence>MLYGFKQEQENFRHENAVIAVVGGKRLAQGWLMIAWLGLLVVRLIGQRFFKVFDELAYPAV</sequence>
<proteinExistence type="predicted"/>
<dbReference type="AlphaFoldDB" id="A0A2V3IGY5"/>
<dbReference type="EMBL" id="NBIV01000220">
    <property type="protein sequence ID" value="PXF41355.1"/>
    <property type="molecule type" value="Genomic_DNA"/>
</dbReference>
<comment type="caution">
    <text evidence="2">The sequence shown here is derived from an EMBL/GenBank/DDBJ whole genome shotgun (WGS) entry which is preliminary data.</text>
</comment>
<dbReference type="Proteomes" id="UP000247409">
    <property type="component" value="Unassembled WGS sequence"/>
</dbReference>
<gene>
    <name evidence="2" type="ORF">BWQ96_08925</name>
</gene>
<keyword evidence="1" id="KW-1133">Transmembrane helix</keyword>
<name>A0A2V3IGY5_9FLOR</name>
<keyword evidence="1" id="KW-0472">Membrane</keyword>
<evidence type="ECO:0000313" key="2">
    <source>
        <dbReference type="EMBL" id="PXF41355.1"/>
    </source>
</evidence>
<organism evidence="2 3">
    <name type="scientific">Gracilariopsis chorda</name>
    <dbReference type="NCBI Taxonomy" id="448386"/>
    <lineage>
        <taxon>Eukaryota</taxon>
        <taxon>Rhodophyta</taxon>
        <taxon>Florideophyceae</taxon>
        <taxon>Rhodymeniophycidae</taxon>
        <taxon>Gracilariales</taxon>
        <taxon>Gracilariaceae</taxon>
        <taxon>Gracilariopsis</taxon>
    </lineage>
</organism>
<reference evidence="2 3" key="1">
    <citation type="journal article" date="2018" name="Mol. Biol. Evol.">
        <title>Analysis of the draft genome of the red seaweed Gracilariopsis chorda provides insights into genome size evolution in Rhodophyta.</title>
        <authorList>
            <person name="Lee J."/>
            <person name="Yang E.C."/>
            <person name="Graf L."/>
            <person name="Yang J.H."/>
            <person name="Qiu H."/>
            <person name="Zel Zion U."/>
            <person name="Chan C.X."/>
            <person name="Stephens T.G."/>
            <person name="Weber A.P.M."/>
            <person name="Boo G.H."/>
            <person name="Boo S.M."/>
            <person name="Kim K.M."/>
            <person name="Shin Y."/>
            <person name="Jung M."/>
            <person name="Lee S.J."/>
            <person name="Yim H.S."/>
            <person name="Lee J.H."/>
            <person name="Bhattacharya D."/>
            <person name="Yoon H.S."/>
        </authorList>
    </citation>
    <scope>NUCLEOTIDE SEQUENCE [LARGE SCALE GENOMIC DNA]</scope>
    <source>
        <strain evidence="2 3">SKKU-2015</strain>
        <tissue evidence="2">Whole body</tissue>
    </source>
</reference>
<evidence type="ECO:0000256" key="1">
    <source>
        <dbReference type="SAM" id="Phobius"/>
    </source>
</evidence>
<feature type="transmembrane region" description="Helical" evidence="1">
    <location>
        <begin position="28"/>
        <end position="46"/>
    </location>
</feature>
<protein>
    <submittedName>
        <fullName evidence="2">Uncharacterized protein</fullName>
    </submittedName>
</protein>
<keyword evidence="1" id="KW-0812">Transmembrane</keyword>
<keyword evidence="3" id="KW-1185">Reference proteome</keyword>
<evidence type="ECO:0000313" key="3">
    <source>
        <dbReference type="Proteomes" id="UP000247409"/>
    </source>
</evidence>